<keyword evidence="4 7" id="KW-0812">Transmembrane</keyword>
<dbReference type="Pfam" id="PF02308">
    <property type="entry name" value="MgtC"/>
    <property type="match status" value="1"/>
</dbReference>
<name>A0A1H6B883_9BACT</name>
<evidence type="ECO:0000256" key="4">
    <source>
        <dbReference type="ARBA" id="ARBA00022692"/>
    </source>
</evidence>
<dbReference type="InterPro" id="IPR003416">
    <property type="entry name" value="MgtC/SapB/SrpB/YhiD_fam"/>
</dbReference>
<gene>
    <name evidence="9" type="ORF">SAMN05421819_3609</name>
</gene>
<accession>A0A1H6B883</accession>
<feature type="transmembrane region" description="Helical" evidence="7">
    <location>
        <begin position="16"/>
        <end position="36"/>
    </location>
</feature>
<dbReference type="OrthoDB" id="9811198at2"/>
<evidence type="ECO:0000256" key="7">
    <source>
        <dbReference type="SAM" id="Phobius"/>
    </source>
</evidence>
<dbReference type="EMBL" id="FNVA01000006">
    <property type="protein sequence ID" value="SEG57018.1"/>
    <property type="molecule type" value="Genomic_DNA"/>
</dbReference>
<evidence type="ECO:0000259" key="8">
    <source>
        <dbReference type="Pfam" id="PF02308"/>
    </source>
</evidence>
<evidence type="ECO:0000256" key="1">
    <source>
        <dbReference type="ARBA" id="ARBA00004651"/>
    </source>
</evidence>
<evidence type="ECO:0000256" key="5">
    <source>
        <dbReference type="ARBA" id="ARBA00022989"/>
    </source>
</evidence>
<reference evidence="9 10" key="1">
    <citation type="submission" date="2016-10" db="EMBL/GenBank/DDBJ databases">
        <authorList>
            <person name="de Groot N.N."/>
        </authorList>
    </citation>
    <scope>NUCLEOTIDE SEQUENCE [LARGE SCALE GENOMIC DNA]</scope>
    <source>
        <strain evidence="9 10">DSM 22489</strain>
    </source>
</reference>
<keyword evidence="3" id="KW-1003">Cell membrane</keyword>
<evidence type="ECO:0000313" key="9">
    <source>
        <dbReference type="EMBL" id="SEG57018.1"/>
    </source>
</evidence>
<feature type="transmembrane region" description="Helical" evidence="7">
    <location>
        <begin position="79"/>
        <end position="96"/>
    </location>
</feature>
<feature type="transmembrane region" description="Helical" evidence="7">
    <location>
        <begin position="48"/>
        <end position="67"/>
    </location>
</feature>
<proteinExistence type="inferred from homology"/>
<feature type="transmembrane region" description="Helical" evidence="7">
    <location>
        <begin position="131"/>
        <end position="152"/>
    </location>
</feature>
<dbReference type="PRINTS" id="PR01837">
    <property type="entry name" value="MGTCSAPBPROT"/>
</dbReference>
<dbReference type="PANTHER" id="PTHR33778:SF1">
    <property type="entry name" value="MAGNESIUM TRANSPORTER YHID-RELATED"/>
    <property type="match status" value="1"/>
</dbReference>
<evidence type="ECO:0000313" key="10">
    <source>
        <dbReference type="Proteomes" id="UP000236728"/>
    </source>
</evidence>
<dbReference type="RefSeq" id="WP_103934452.1">
    <property type="nucleotide sequence ID" value="NZ_FNVA01000006.1"/>
</dbReference>
<comment type="subcellular location">
    <subcellularLocation>
        <location evidence="1">Cell membrane</location>
        <topology evidence="1">Multi-pass membrane protein</topology>
    </subcellularLocation>
</comment>
<organism evidence="9 10">
    <name type="scientific">Bryocella elongata</name>
    <dbReference type="NCBI Taxonomy" id="863522"/>
    <lineage>
        <taxon>Bacteria</taxon>
        <taxon>Pseudomonadati</taxon>
        <taxon>Acidobacteriota</taxon>
        <taxon>Terriglobia</taxon>
        <taxon>Terriglobales</taxon>
        <taxon>Acidobacteriaceae</taxon>
        <taxon>Bryocella</taxon>
    </lineage>
</organism>
<dbReference type="AlphaFoldDB" id="A0A1H6B883"/>
<feature type="domain" description="MgtC/SapB/SrpB/YhiD N-terminal" evidence="8">
    <location>
        <begin position="25"/>
        <end position="147"/>
    </location>
</feature>
<protein>
    <submittedName>
        <fullName evidence="9">Putative Mg2+ transporter-C (MgtC) family protein</fullName>
    </submittedName>
</protein>
<sequence>MTAPCPVDPTTAPHSLLMQAAGVRMLVACALGGLIGLERERRHKDSGLRTNMLICMAAALFTLMSEVLAGDSTPNKGQVAANIVQGVGFLGAGLILHGKSRILGLTSAATVFVVAAIGMTCGAGMYLEAAIATGIVLVALTLIGTLEVKLGWKRFPMLYEVRANVGQALGPELVGQARAEALAGQIESAQHRMYTAILDVLDRAGLKLDVLNRDTIAGLARISFWVLATRAEHAKMLAELRASDDTDKVVTFQDEESE</sequence>
<evidence type="ECO:0000256" key="2">
    <source>
        <dbReference type="ARBA" id="ARBA00009298"/>
    </source>
</evidence>
<dbReference type="InterPro" id="IPR049177">
    <property type="entry name" value="MgtC_SapB_SrpB_YhiD_N"/>
</dbReference>
<keyword evidence="5 7" id="KW-1133">Transmembrane helix</keyword>
<dbReference type="PANTHER" id="PTHR33778">
    <property type="entry name" value="PROTEIN MGTC"/>
    <property type="match status" value="1"/>
</dbReference>
<keyword evidence="10" id="KW-1185">Reference proteome</keyword>
<dbReference type="Proteomes" id="UP000236728">
    <property type="component" value="Unassembled WGS sequence"/>
</dbReference>
<evidence type="ECO:0000256" key="6">
    <source>
        <dbReference type="ARBA" id="ARBA00023136"/>
    </source>
</evidence>
<dbReference type="GO" id="GO:0005886">
    <property type="term" value="C:plasma membrane"/>
    <property type="evidence" value="ECO:0007669"/>
    <property type="project" value="UniProtKB-SubCell"/>
</dbReference>
<feature type="transmembrane region" description="Helical" evidence="7">
    <location>
        <begin position="103"/>
        <end position="125"/>
    </location>
</feature>
<comment type="similarity">
    <text evidence="2">Belongs to the MgtC/SapB family.</text>
</comment>
<keyword evidence="6 7" id="KW-0472">Membrane</keyword>
<evidence type="ECO:0000256" key="3">
    <source>
        <dbReference type="ARBA" id="ARBA00022475"/>
    </source>
</evidence>